<dbReference type="Proteomes" id="UP001501303">
    <property type="component" value="Unassembled WGS sequence"/>
</dbReference>
<evidence type="ECO:0000313" key="1">
    <source>
        <dbReference type="EMBL" id="GAA1906000.1"/>
    </source>
</evidence>
<name>A0ABN2NXZ6_9ACTN</name>
<gene>
    <name evidence="1" type="ORF">GCM10009716_14950</name>
</gene>
<organism evidence="1 2">
    <name type="scientific">Streptomyces sodiiphilus</name>
    <dbReference type="NCBI Taxonomy" id="226217"/>
    <lineage>
        <taxon>Bacteria</taxon>
        <taxon>Bacillati</taxon>
        <taxon>Actinomycetota</taxon>
        <taxon>Actinomycetes</taxon>
        <taxon>Kitasatosporales</taxon>
        <taxon>Streptomycetaceae</taxon>
        <taxon>Streptomyces</taxon>
    </lineage>
</organism>
<accession>A0ABN2NXZ6</accession>
<protein>
    <submittedName>
        <fullName evidence="1">Acyl-CoA dehydrogenase</fullName>
    </submittedName>
</protein>
<proteinExistence type="predicted"/>
<dbReference type="RefSeq" id="WP_344259726.1">
    <property type="nucleotide sequence ID" value="NZ_BAAAMJ010000010.1"/>
</dbReference>
<reference evidence="1 2" key="1">
    <citation type="journal article" date="2019" name="Int. J. Syst. Evol. Microbiol.">
        <title>The Global Catalogue of Microorganisms (GCM) 10K type strain sequencing project: providing services to taxonomists for standard genome sequencing and annotation.</title>
        <authorList>
            <consortium name="The Broad Institute Genomics Platform"/>
            <consortium name="The Broad Institute Genome Sequencing Center for Infectious Disease"/>
            <person name="Wu L."/>
            <person name="Ma J."/>
        </authorList>
    </citation>
    <scope>NUCLEOTIDE SEQUENCE [LARGE SCALE GENOMIC DNA]</scope>
    <source>
        <strain evidence="1 2">JCM 13581</strain>
    </source>
</reference>
<dbReference type="InterPro" id="IPR009100">
    <property type="entry name" value="AcylCoA_DH/oxidase_NM_dom_sf"/>
</dbReference>
<sequence length="569" mass="59006">MTAPPAPLLAADAESAAVGRVRLVERLLGDPEDPGNDCGYRAVLASPGAGGETPAPLGRALRTAGLGGHFVPAALGGSLGRLDTLARTLRPVFRRDVSAGLELGAGPFRGALPVWCAGSADRRRRTADLLLDGGGIALRQGARSVREAFAPAGLRARRTAYGFELDGECAGLRAAPGTSALLLHATVGPGPGGGPTVLLADLAALPRDRLTVRPDGRVEFTACPLPAGSAVGEPGGGAELFLRTLQICGSVVASMSLGAADTCLRQAAARALVPRGRRREPSPKEASALLGGAFLDLLACDCLALVGTRAVGVVPDETSVLSAAVRCVVPVLLGDALRDLAALMGPQSLREDGPDPLFARHARTLGAVASPGAGSFIGRAAVLPQLPRLARQAWFNGPPAPDTLFDPAGDLPPFAPERVTLRAERDGLSALLGGPRDPFGRTGAEPGSPPAGLRALFRAELRSVQAHFAAVPEDHRGLPGDPRSLALADRYLLVLTAAACLGCYEAVRSRGGFWADPAWITGILRRLARRLDLPVDDASPAETGRVHDEVMRRFLTRRGFDLYETPLEG</sequence>
<dbReference type="EMBL" id="BAAAMJ010000010">
    <property type="protein sequence ID" value="GAA1906000.1"/>
    <property type="molecule type" value="Genomic_DNA"/>
</dbReference>
<comment type="caution">
    <text evidence="1">The sequence shown here is derived from an EMBL/GenBank/DDBJ whole genome shotgun (WGS) entry which is preliminary data.</text>
</comment>
<evidence type="ECO:0000313" key="2">
    <source>
        <dbReference type="Proteomes" id="UP001501303"/>
    </source>
</evidence>
<dbReference type="SUPFAM" id="SSF56645">
    <property type="entry name" value="Acyl-CoA dehydrogenase NM domain-like"/>
    <property type="match status" value="1"/>
</dbReference>
<keyword evidence="2" id="KW-1185">Reference proteome</keyword>